<evidence type="ECO:0000313" key="2">
    <source>
        <dbReference type="Proteomes" id="UP000308600"/>
    </source>
</evidence>
<gene>
    <name evidence="1" type="ORF">BDN72DRAFT_960208</name>
</gene>
<reference evidence="1 2" key="1">
    <citation type="journal article" date="2019" name="Nat. Ecol. Evol.">
        <title>Megaphylogeny resolves global patterns of mushroom evolution.</title>
        <authorList>
            <person name="Varga T."/>
            <person name="Krizsan K."/>
            <person name="Foldi C."/>
            <person name="Dima B."/>
            <person name="Sanchez-Garcia M."/>
            <person name="Sanchez-Ramirez S."/>
            <person name="Szollosi G.J."/>
            <person name="Szarkandi J.G."/>
            <person name="Papp V."/>
            <person name="Albert L."/>
            <person name="Andreopoulos W."/>
            <person name="Angelini C."/>
            <person name="Antonin V."/>
            <person name="Barry K.W."/>
            <person name="Bougher N.L."/>
            <person name="Buchanan P."/>
            <person name="Buyck B."/>
            <person name="Bense V."/>
            <person name="Catcheside P."/>
            <person name="Chovatia M."/>
            <person name="Cooper J."/>
            <person name="Damon W."/>
            <person name="Desjardin D."/>
            <person name="Finy P."/>
            <person name="Geml J."/>
            <person name="Haridas S."/>
            <person name="Hughes K."/>
            <person name="Justo A."/>
            <person name="Karasinski D."/>
            <person name="Kautmanova I."/>
            <person name="Kiss B."/>
            <person name="Kocsube S."/>
            <person name="Kotiranta H."/>
            <person name="LaButti K.M."/>
            <person name="Lechner B.E."/>
            <person name="Liimatainen K."/>
            <person name="Lipzen A."/>
            <person name="Lukacs Z."/>
            <person name="Mihaltcheva S."/>
            <person name="Morgado L.N."/>
            <person name="Niskanen T."/>
            <person name="Noordeloos M.E."/>
            <person name="Ohm R.A."/>
            <person name="Ortiz-Santana B."/>
            <person name="Ovrebo C."/>
            <person name="Racz N."/>
            <person name="Riley R."/>
            <person name="Savchenko A."/>
            <person name="Shiryaev A."/>
            <person name="Soop K."/>
            <person name="Spirin V."/>
            <person name="Szebenyi C."/>
            <person name="Tomsovsky M."/>
            <person name="Tulloss R.E."/>
            <person name="Uehling J."/>
            <person name="Grigoriev I.V."/>
            <person name="Vagvolgyi C."/>
            <person name="Papp T."/>
            <person name="Martin F.M."/>
            <person name="Miettinen O."/>
            <person name="Hibbett D.S."/>
            <person name="Nagy L.G."/>
        </authorList>
    </citation>
    <scope>NUCLEOTIDE SEQUENCE [LARGE SCALE GENOMIC DNA]</scope>
    <source>
        <strain evidence="1 2">NL-1719</strain>
    </source>
</reference>
<dbReference type="Proteomes" id="UP000308600">
    <property type="component" value="Unassembled WGS sequence"/>
</dbReference>
<dbReference type="EMBL" id="ML208350">
    <property type="protein sequence ID" value="TFK68507.1"/>
    <property type="molecule type" value="Genomic_DNA"/>
</dbReference>
<sequence length="2522" mass="262544">MSLDPRSARKFSLQIDSDSDSGRSRQREEPRDSRGRDASRRRLSVTNPNLASGGAAQSLNLLAARRASWAPTLPTRRSSASPLVPDPASGHTGIASTSGTTKTHLLYPPPSAGEQLRRPSHGQQASKRRMSHSQSSATPRSRPRFIPSDMSSSAMADRLSGDGSGESSGGPPTPSAFHLNLPSTSNLLTRRASTNLNNLASALPPDPLTIHRPFHHQHHHSQSSNLATYQFGTASSEFEEPISPVIPDPPASSAGLTIGGEAASPPEDGGNFKKSLQIDMKDLVGDAVGNMSISPSFRDVVLAARRGLFIIDLEAPLEVPRFLPQGGTWDVSDVQWNPHPQRAEYIVSTSSEKLLIWNLLLHPKSKTSIEHILHAHYRAITHINWHTSECDVVCSTGIDSWVWGWDLRVGEGGSSGNGSGPRRPVFGLSAFNSGGTQVKWNRLNPNILASSHADEVLVWDRRKGSLPLLRIPAHTSKIYGIDWSHTSPSELVTCSLDKTIKVWDVGVLPSSSSSTSFSATFTSSSILSSPSPYSATSPSGQYAAPWSSSADQKANSEAMNRLEPKIVFDTPYPVWRARNLPFGRGILSLAQRGETALEMYARVPGLDGQETLEPVERFEGHTDVVKEFVWRRAGGISQDGTDFQLITWSKDRTLRFWPVDNDIMEKVGYSAPPVHFALGALGGPHTPTSALTHSTISFRSPPSGAAYPSLLSAPMGPHRSILAEVRAQWPPSPAPAPTLSPTSPTHHNPPQRQGNIVMQPHIGSAARASVLEQMMSAAMTARDRETGNTYSQANPIGQGHGAGVNVPVGSVASARTLSHHPQPVGSFIEGHGGPPLSTTVAMTSGSGGAGETMVPVAGTQHQGGTMSRGGTGVAMDPFAWLSNVKVGAAGGVSGSGAQGQQGQGGAQTQPPTPGPGQQPFQLQQGQLGLQTQILPQAPPVGGKAGNDGPLLTRSGSATALRASQRVGSRGADLASGVNSREGSRGRKRGDANSGSRGAEERREREWEKEDGNQTLQDEITTVLTKLASSKIRLEKHDLLKRRTCTLGLHGPWGENSSVFIRVSFTFPKGYPHTEHPQGTPLVELERNPLISMQDRAFILRRLRAIRESRRPCLEACLRFLLFASEEEEPDIDDEEDWSSDDLDGGKRRKRSGDGVSDDDDDPAARKSREYTVSLLRNNKNLAEPRTSQGTFGPNGELVCFFRAPPRYVGNILRGITDSPMPPTNDQDLPPQSAMNSFSAPTSAYPSSSNERPYQPPSLVADAVRRLNLASRDRVVKPIDPRKVDQGEHMIKVMTNFLTLAGQEQKMKSLKGDDQDGEPGAGVLGLSMDNAMRSRTLADGATPNVSDPTLKRPTLASSGPAGQSSTETVQPHTTASQQQQSKSFLLPPVRRSTVFITKTVDIAGGDKKVAAEYVFGVPLIDGTKPIRSAATGALIKHEASPATGNSGKTGGGEGVEEIRTLADVCEKNAKVANSWGRFDHERIWRLLKALFPEKKGLKMAGMNAFSSAILASSTSASPALLGGEVGVKMVLALLDDFAKCKDVQMLAMTSTILLQAIAQYEEHQRNLANAMRIAHSARYPTSSTTFAVGTGILSGPSSGLTNNPSSAIGSRGSPSSSVLFSSIPPVLKLAGSDYYNVTRSLNMNLLSPAPGSSISPVSVSSGSGSVGSGGPGTTSNAGRGIGTMSPILERTPSGNNFLNLTLSLNPHLMGSSGMGGLSLPIPSGGGSGSMLLSSSSIGSTTSTTSSPITPFPGTTTGMIGPPSVIPGLPSYSHYPYNGYHAHSPQVQTQHVHYGSSGSTGSTGSASTLINSTGSLANLNNSAGGTNSNSNATASSNSSASANAQSTRASWSSLFGAGAGSVRQFMSGVGDTLKEGLTTPSHEVPPALAGSSTTATAVGTTGGSGSSNGSAAGAGGYFGNIVLASTSTVAGAGAGDGHRKGDGSGSASGESSLGGSLILGAVTAAPGGSSTKASPPSAIISGVNATTSTLGDTAGGERTSSGGRRKRRSTRPEGFSGLTLPPSRSSISAQGQGQGQPLSATTGSYALAVTGGGGGGGGSTIAAAGGSSSGGGLLPPPPIPLTSVISSPGGLSMGGLVHPSSGVVGGEVGASAKSWSEGVGVGGGVGGGGGQGLAASSKMKAQNQGQAQSQTQGRGKRASLLLSSIGGGGQMDLQQLQQMHQVGQVMGQVPVHGHGHGHGQTPPPLPTLPPVYGPPQQSPRMVQRSQQYVMKTGGGGGSRGNVGVSGSGSGKGKGKKKVIVVEETEEVESPPPLFTQDQIQQLLYHVYVYAEMLFGWELFHKRLELMKIVWRVRYPVSYPHFQANAYTNVGSMSTAEKVGDGAVGMDHLIALTRLCTRCRTPLTSQQQKTCRVCSQLNLMASCSICRLPVKGLSRPCLRCLHVSHLSCWNKLNVPICPTGCGCFCNGMGVEAEDEGGGEGEGHGRGIGGPTGRGIGIGIGVPTSTQLGVGGGGGGQSNVRITQVNLKAGHGYGHGGNEQVAVSTSGPERLGQGQGFIPPTSVLYS</sequence>
<proteinExistence type="predicted"/>
<accession>A0ACD3ASJ8</accession>
<organism evidence="1 2">
    <name type="scientific">Pluteus cervinus</name>
    <dbReference type="NCBI Taxonomy" id="181527"/>
    <lineage>
        <taxon>Eukaryota</taxon>
        <taxon>Fungi</taxon>
        <taxon>Dikarya</taxon>
        <taxon>Basidiomycota</taxon>
        <taxon>Agaricomycotina</taxon>
        <taxon>Agaricomycetes</taxon>
        <taxon>Agaricomycetidae</taxon>
        <taxon>Agaricales</taxon>
        <taxon>Pluteineae</taxon>
        <taxon>Pluteaceae</taxon>
        <taxon>Pluteus</taxon>
    </lineage>
</organism>
<protein>
    <submittedName>
        <fullName evidence="1">Uncharacterized protein</fullName>
    </submittedName>
</protein>
<evidence type="ECO:0000313" key="1">
    <source>
        <dbReference type="EMBL" id="TFK68507.1"/>
    </source>
</evidence>
<keyword evidence="2" id="KW-1185">Reference proteome</keyword>
<name>A0ACD3ASJ8_9AGAR</name>